<accession>A0ABW4JPE9</accession>
<dbReference type="SMART" id="SM00382">
    <property type="entry name" value="AAA"/>
    <property type="match status" value="1"/>
</dbReference>
<evidence type="ECO:0000256" key="5">
    <source>
        <dbReference type="ARBA" id="ARBA00022741"/>
    </source>
</evidence>
<organism evidence="9 10">
    <name type="scientific">Alicyclobacillus fodiniaquatilis</name>
    <dbReference type="NCBI Taxonomy" id="1661150"/>
    <lineage>
        <taxon>Bacteria</taxon>
        <taxon>Bacillati</taxon>
        <taxon>Bacillota</taxon>
        <taxon>Bacilli</taxon>
        <taxon>Bacillales</taxon>
        <taxon>Alicyclobacillaceae</taxon>
        <taxon>Alicyclobacillus</taxon>
    </lineage>
</organism>
<protein>
    <submittedName>
        <fullName evidence="9">ABC transporter ATP-binding protein</fullName>
    </submittedName>
</protein>
<dbReference type="PROSITE" id="PS50893">
    <property type="entry name" value="ABC_TRANSPORTER_2"/>
    <property type="match status" value="1"/>
</dbReference>
<comment type="caution">
    <text evidence="9">The sequence shown here is derived from an EMBL/GenBank/DDBJ whole genome shotgun (WGS) entry which is preliminary data.</text>
</comment>
<dbReference type="GO" id="GO:0005524">
    <property type="term" value="F:ATP binding"/>
    <property type="evidence" value="ECO:0007669"/>
    <property type="project" value="UniProtKB-KW"/>
</dbReference>
<dbReference type="CDD" id="cd03257">
    <property type="entry name" value="ABC_NikE_OppD_transporters"/>
    <property type="match status" value="1"/>
</dbReference>
<evidence type="ECO:0000259" key="8">
    <source>
        <dbReference type="PROSITE" id="PS50893"/>
    </source>
</evidence>
<evidence type="ECO:0000256" key="4">
    <source>
        <dbReference type="ARBA" id="ARBA00022475"/>
    </source>
</evidence>
<dbReference type="Pfam" id="PF08352">
    <property type="entry name" value="oligo_HPY"/>
    <property type="match status" value="1"/>
</dbReference>
<dbReference type="EMBL" id="JBHUCX010000100">
    <property type="protein sequence ID" value="MFD1678102.1"/>
    <property type="molecule type" value="Genomic_DNA"/>
</dbReference>
<dbReference type="PANTHER" id="PTHR43297">
    <property type="entry name" value="OLIGOPEPTIDE TRANSPORT ATP-BINDING PROTEIN APPD"/>
    <property type="match status" value="1"/>
</dbReference>
<dbReference type="InterPro" id="IPR027417">
    <property type="entry name" value="P-loop_NTPase"/>
</dbReference>
<dbReference type="Gene3D" id="3.40.50.300">
    <property type="entry name" value="P-loop containing nucleotide triphosphate hydrolases"/>
    <property type="match status" value="1"/>
</dbReference>
<proteinExistence type="inferred from homology"/>
<evidence type="ECO:0000256" key="6">
    <source>
        <dbReference type="ARBA" id="ARBA00022840"/>
    </source>
</evidence>
<sequence>MSRLLEVKNLSTEFTRPNGVVYAVNGVSFHVDQGESVGIVGESGSGKSVSVLSVLGLIANNGRVTNGEAIFNGQDLLHLNERQLRAIRGTEIGVIFQDPMTSLNPVKRIGWQIAESMVKHHLCNKREALSRAIDLLAEVGIPDAETRYRNYPFEFSGGMRQRVMIAIALACKPQLLIADEPTTALDMTVQMQVLALLRESARSRNMATLIITHDFGVATNLCSRLIVMYGSKIMEMATVEEFVRRPAHPYSIGLKSSIISIGNRHKKISAIPGNAPVFTTPPEGCPFASRCGFALERCYKEIPPLRTLFPGHEVACHRAEEVMSNVI</sequence>
<evidence type="ECO:0000256" key="2">
    <source>
        <dbReference type="ARBA" id="ARBA00005417"/>
    </source>
</evidence>
<keyword evidence="6 9" id="KW-0067">ATP-binding</keyword>
<keyword evidence="5" id="KW-0547">Nucleotide-binding</keyword>
<dbReference type="Proteomes" id="UP001597079">
    <property type="component" value="Unassembled WGS sequence"/>
</dbReference>
<feature type="domain" description="ABC transporter" evidence="8">
    <location>
        <begin position="5"/>
        <end position="255"/>
    </location>
</feature>
<gene>
    <name evidence="9" type="ORF">ACFSB2_25880</name>
</gene>
<dbReference type="SUPFAM" id="SSF52540">
    <property type="entry name" value="P-loop containing nucleoside triphosphate hydrolases"/>
    <property type="match status" value="1"/>
</dbReference>
<reference evidence="10" key="1">
    <citation type="journal article" date="2019" name="Int. J. Syst. Evol. Microbiol.">
        <title>The Global Catalogue of Microorganisms (GCM) 10K type strain sequencing project: providing services to taxonomists for standard genome sequencing and annotation.</title>
        <authorList>
            <consortium name="The Broad Institute Genomics Platform"/>
            <consortium name="The Broad Institute Genome Sequencing Center for Infectious Disease"/>
            <person name="Wu L."/>
            <person name="Ma J."/>
        </authorList>
    </citation>
    <scope>NUCLEOTIDE SEQUENCE [LARGE SCALE GENOMIC DNA]</scope>
    <source>
        <strain evidence="10">CGMCC 1.12286</strain>
    </source>
</reference>
<dbReference type="InterPro" id="IPR003439">
    <property type="entry name" value="ABC_transporter-like_ATP-bd"/>
</dbReference>
<dbReference type="InterPro" id="IPR003593">
    <property type="entry name" value="AAA+_ATPase"/>
</dbReference>
<dbReference type="Pfam" id="PF00005">
    <property type="entry name" value="ABC_tran"/>
    <property type="match status" value="1"/>
</dbReference>
<dbReference type="NCBIfam" id="TIGR01727">
    <property type="entry name" value="oligo_HPY"/>
    <property type="match status" value="1"/>
</dbReference>
<evidence type="ECO:0000256" key="7">
    <source>
        <dbReference type="ARBA" id="ARBA00023136"/>
    </source>
</evidence>
<evidence type="ECO:0000256" key="1">
    <source>
        <dbReference type="ARBA" id="ARBA00004202"/>
    </source>
</evidence>
<evidence type="ECO:0000256" key="3">
    <source>
        <dbReference type="ARBA" id="ARBA00022448"/>
    </source>
</evidence>
<dbReference type="RefSeq" id="WP_377946093.1">
    <property type="nucleotide sequence ID" value="NZ_JBHUCX010000100.1"/>
</dbReference>
<comment type="similarity">
    <text evidence="2">Belongs to the ABC transporter superfamily.</text>
</comment>
<keyword evidence="3" id="KW-0813">Transport</keyword>
<name>A0ABW4JPE9_9BACL</name>
<comment type="subcellular location">
    <subcellularLocation>
        <location evidence="1">Cell membrane</location>
        <topology evidence="1">Peripheral membrane protein</topology>
    </subcellularLocation>
</comment>
<evidence type="ECO:0000313" key="10">
    <source>
        <dbReference type="Proteomes" id="UP001597079"/>
    </source>
</evidence>
<dbReference type="InterPro" id="IPR017871">
    <property type="entry name" value="ABC_transporter-like_CS"/>
</dbReference>
<dbReference type="PANTHER" id="PTHR43297:SF9">
    <property type="entry name" value="ABC TRANSPORTER ATP-BINDING PROTEIN"/>
    <property type="match status" value="1"/>
</dbReference>
<dbReference type="InterPro" id="IPR013563">
    <property type="entry name" value="Oligopep_ABC_C"/>
</dbReference>
<dbReference type="PROSITE" id="PS00211">
    <property type="entry name" value="ABC_TRANSPORTER_1"/>
    <property type="match status" value="1"/>
</dbReference>
<keyword evidence="10" id="KW-1185">Reference proteome</keyword>
<dbReference type="InterPro" id="IPR050388">
    <property type="entry name" value="ABC_Ni/Peptide_Import"/>
</dbReference>
<evidence type="ECO:0000313" key="9">
    <source>
        <dbReference type="EMBL" id="MFD1678102.1"/>
    </source>
</evidence>
<keyword evidence="7" id="KW-0472">Membrane</keyword>
<keyword evidence="4" id="KW-1003">Cell membrane</keyword>